<evidence type="ECO:0000256" key="4">
    <source>
        <dbReference type="ARBA" id="ARBA00022737"/>
    </source>
</evidence>
<name>A0A218XQD5_PUNGR</name>
<dbReference type="InterPro" id="IPR013210">
    <property type="entry name" value="LRR_N_plant-typ"/>
</dbReference>
<keyword evidence="5" id="KW-0472">Membrane</keyword>
<dbReference type="PANTHER" id="PTHR48009:SF4">
    <property type="entry name" value="LEUCINE-RICH REPEAT (LRR) FAMILY PROTEIN"/>
    <property type="match status" value="1"/>
</dbReference>
<keyword evidence="4" id="KW-0677">Repeat</keyword>
<evidence type="ECO:0000256" key="2">
    <source>
        <dbReference type="ARBA" id="ARBA00022614"/>
    </source>
</evidence>
<feature type="signal peptide" evidence="6">
    <location>
        <begin position="1"/>
        <end position="15"/>
    </location>
</feature>
<dbReference type="EMBL" id="MTKT01000826">
    <property type="protein sequence ID" value="OWM87173.1"/>
    <property type="molecule type" value="Genomic_DNA"/>
</dbReference>
<dbReference type="SUPFAM" id="SSF52058">
    <property type="entry name" value="L domain-like"/>
    <property type="match status" value="1"/>
</dbReference>
<feature type="chain" id="PRO_5013166136" description="Leucine-rich repeat-containing N-terminal plant-type domain-containing protein" evidence="6">
    <location>
        <begin position="16"/>
        <end position="451"/>
    </location>
</feature>
<organism evidence="8 9">
    <name type="scientific">Punica granatum</name>
    <name type="common">Pomegranate</name>
    <dbReference type="NCBI Taxonomy" id="22663"/>
    <lineage>
        <taxon>Eukaryota</taxon>
        <taxon>Viridiplantae</taxon>
        <taxon>Streptophyta</taxon>
        <taxon>Embryophyta</taxon>
        <taxon>Tracheophyta</taxon>
        <taxon>Spermatophyta</taxon>
        <taxon>Magnoliopsida</taxon>
        <taxon>eudicotyledons</taxon>
        <taxon>Gunneridae</taxon>
        <taxon>Pentapetalae</taxon>
        <taxon>rosids</taxon>
        <taxon>malvids</taxon>
        <taxon>Myrtales</taxon>
        <taxon>Lythraceae</taxon>
        <taxon>Punica</taxon>
    </lineage>
</organism>
<dbReference type="PANTHER" id="PTHR48009">
    <property type="entry name" value="LEUCINE-RICH REPEAT (LRR) FAMILY PROTEIN"/>
    <property type="match status" value="1"/>
</dbReference>
<comment type="subcellular location">
    <subcellularLocation>
        <location evidence="1">Membrane</location>
    </subcellularLocation>
</comment>
<dbReference type="InterPro" id="IPR001611">
    <property type="entry name" value="Leu-rich_rpt"/>
</dbReference>
<accession>A0A218XQD5</accession>
<dbReference type="SUPFAM" id="SSF47226">
    <property type="entry name" value="Histidine-containing phosphotransfer domain, HPT domain"/>
    <property type="match status" value="1"/>
</dbReference>
<proteinExistence type="predicted"/>
<evidence type="ECO:0000259" key="7">
    <source>
        <dbReference type="Pfam" id="PF08263"/>
    </source>
</evidence>
<dbReference type="Gene3D" id="3.80.10.10">
    <property type="entry name" value="Ribonuclease Inhibitor"/>
    <property type="match status" value="2"/>
</dbReference>
<dbReference type="AlphaFoldDB" id="A0A218XQD5"/>
<evidence type="ECO:0000256" key="1">
    <source>
        <dbReference type="ARBA" id="ARBA00004370"/>
    </source>
</evidence>
<dbReference type="GO" id="GO:0000160">
    <property type="term" value="P:phosphorelay signal transduction system"/>
    <property type="evidence" value="ECO:0007669"/>
    <property type="project" value="InterPro"/>
</dbReference>
<evidence type="ECO:0000313" key="9">
    <source>
        <dbReference type="Proteomes" id="UP000197138"/>
    </source>
</evidence>
<comment type="caution">
    <text evidence="8">The sequence shown here is derived from an EMBL/GenBank/DDBJ whole genome shotgun (WGS) entry which is preliminary data.</text>
</comment>
<dbReference type="InterPro" id="IPR032675">
    <property type="entry name" value="LRR_dom_sf"/>
</dbReference>
<evidence type="ECO:0000256" key="6">
    <source>
        <dbReference type="SAM" id="SignalP"/>
    </source>
</evidence>
<dbReference type="PROSITE" id="PS51450">
    <property type="entry name" value="LRR"/>
    <property type="match status" value="1"/>
</dbReference>
<evidence type="ECO:0000256" key="3">
    <source>
        <dbReference type="ARBA" id="ARBA00022729"/>
    </source>
</evidence>
<dbReference type="FunFam" id="3.80.10.10:FF:000400">
    <property type="entry name" value="Nuclear pore complex protein NUP107"/>
    <property type="match status" value="1"/>
</dbReference>
<protein>
    <recommendedName>
        <fullName evidence="7">Leucine-rich repeat-containing N-terminal plant-type domain-containing protein</fullName>
    </recommendedName>
</protein>
<dbReference type="InterPro" id="IPR036641">
    <property type="entry name" value="HPT_dom_sf"/>
</dbReference>
<dbReference type="Pfam" id="PF08263">
    <property type="entry name" value="LRRNT_2"/>
    <property type="match status" value="1"/>
</dbReference>
<reference evidence="9" key="1">
    <citation type="journal article" date="2017" name="Plant J.">
        <title>The pomegranate (Punica granatum L.) genome and the genomics of punicalagin biosynthesis.</title>
        <authorList>
            <person name="Qin G."/>
            <person name="Xu C."/>
            <person name="Ming R."/>
            <person name="Tang H."/>
            <person name="Guyot R."/>
            <person name="Kramer E.M."/>
            <person name="Hu Y."/>
            <person name="Yi X."/>
            <person name="Qi Y."/>
            <person name="Xu X."/>
            <person name="Gao Z."/>
            <person name="Pan H."/>
            <person name="Jian J."/>
            <person name="Tian Y."/>
            <person name="Yue Z."/>
            <person name="Xu Y."/>
        </authorList>
    </citation>
    <scope>NUCLEOTIDE SEQUENCE [LARGE SCALE GENOMIC DNA]</scope>
    <source>
        <strain evidence="9">cv. Dabenzi</strain>
    </source>
</reference>
<dbReference type="Proteomes" id="UP000197138">
    <property type="component" value="Unassembled WGS sequence"/>
</dbReference>
<keyword evidence="3 6" id="KW-0732">Signal</keyword>
<gene>
    <name evidence="8" type="ORF">CDL15_Pgr010205</name>
</gene>
<dbReference type="Pfam" id="PF13516">
    <property type="entry name" value="LRR_6"/>
    <property type="match status" value="2"/>
</dbReference>
<evidence type="ECO:0000256" key="5">
    <source>
        <dbReference type="ARBA" id="ARBA00023136"/>
    </source>
</evidence>
<dbReference type="InterPro" id="IPR053213">
    <property type="entry name" value="RLP29"/>
</dbReference>
<keyword evidence="2" id="KW-0433">Leucine-rich repeat</keyword>
<feature type="domain" description="Leucine-rich repeat-containing N-terminal plant-type" evidence="7">
    <location>
        <begin position="28"/>
        <end position="66"/>
    </location>
</feature>
<dbReference type="Pfam" id="PF13855">
    <property type="entry name" value="LRR_8"/>
    <property type="match status" value="1"/>
</dbReference>
<dbReference type="GO" id="GO:0016020">
    <property type="term" value="C:membrane"/>
    <property type="evidence" value="ECO:0007669"/>
    <property type="project" value="UniProtKB-SubCell"/>
</dbReference>
<sequence length="451" mass="49516">MTVACALCVFYWVHCCSLCAVAILDPIDFLALQSVRKSLNDLPGSSFFASWDFTSDPCNFAGVYCDADKVVALNLGDPRAGSPGLTGRIDPAIGKFSSLAELTIVPGRVFGQLPQTLYQLKSLRFLAISRNFISGVIPANLGLLRGLRTLDLSYNQLTGSIPRSLGTLPELSNLILCQNKLSGSVPPLVSPSLTRLDLKHNGLTGSLGPTALPPSLQYLSLSWNRLGGPVDRLLIRLDRLNYLDLSLNQFTGPIPGRIFGFPITNLPRHGRSRPAAETVRGVHGESPPGGYPWIPLLVPILSILDDQFTQLQKLQDESNPDFIDEVITLFFQDSERLICSMGTALAKRNVDYKQVDDDVHQLKGSSSRCYRCLQEVQQECVLLKNKLNTLFMIEIRSWDVLQILRVKLFCLCSCCLESRTEPRMGKINKTLNGDGAGAAHRGGVAGRVYKL</sequence>
<evidence type="ECO:0000313" key="8">
    <source>
        <dbReference type="EMBL" id="OWM87173.1"/>
    </source>
</evidence>
<dbReference type="Gene3D" id="1.20.120.160">
    <property type="entry name" value="HPT domain"/>
    <property type="match status" value="1"/>
</dbReference>
<dbReference type="Pfam" id="PF00560">
    <property type="entry name" value="LRR_1"/>
    <property type="match status" value="1"/>
</dbReference>